<dbReference type="Pfam" id="PF13559">
    <property type="entry name" value="DUF4129"/>
    <property type="match status" value="1"/>
</dbReference>
<evidence type="ECO:0000256" key="1">
    <source>
        <dbReference type="SAM" id="MobiDB-lite"/>
    </source>
</evidence>
<accession>A0A0D7CTD6</accession>
<feature type="transmembrane region" description="Helical" evidence="2">
    <location>
        <begin position="75"/>
        <end position="94"/>
    </location>
</feature>
<comment type="caution">
    <text evidence="4">The sequence shown here is derived from an EMBL/GenBank/DDBJ whole genome shotgun (WGS) entry which is preliminary data.</text>
</comment>
<gene>
    <name evidence="4" type="ORF">SNA_05085</name>
</gene>
<feature type="compositionally biased region" description="Basic and acidic residues" evidence="1">
    <location>
        <begin position="29"/>
        <end position="47"/>
    </location>
</feature>
<evidence type="ECO:0000313" key="5">
    <source>
        <dbReference type="Proteomes" id="UP000032458"/>
    </source>
</evidence>
<sequence length="230" mass="24845">MTTGGNTAALGRLMARSDDDIPVRTPRVPAREAAERELSDPRYHQHDPNPLQQALNWFWDRVDELFHTAAGATPGGWLGLVTVAAAVVLLIVALRLRLGAIRRTPTTGGTLFTDTPRTAAEHRAAADLLAADNLWSRAIQERMRALVLALEERALLTPGPGRTADEAVAIVGRLLPSHADRLRAAARTFDDVTYGGRPGTEREYALMAALDSDLQHAKPALTTAPARSRG</sequence>
<keyword evidence="5" id="KW-1185">Reference proteome</keyword>
<organism evidence="4 5">
    <name type="scientific">Streptomyces natalensis ATCC 27448</name>
    <dbReference type="NCBI Taxonomy" id="1240678"/>
    <lineage>
        <taxon>Bacteria</taxon>
        <taxon>Bacillati</taxon>
        <taxon>Actinomycetota</taxon>
        <taxon>Actinomycetes</taxon>
        <taxon>Kitasatosporales</taxon>
        <taxon>Streptomycetaceae</taxon>
        <taxon>Streptomyces</taxon>
    </lineage>
</organism>
<name>A0A0D7CTD6_9ACTN</name>
<dbReference type="EMBL" id="JRKI01000008">
    <property type="protein sequence ID" value="KIZ18657.1"/>
    <property type="molecule type" value="Genomic_DNA"/>
</dbReference>
<feature type="domain" description="Protein-glutamine gamma-glutamyltransferase-like C-terminal" evidence="3">
    <location>
        <begin position="142"/>
        <end position="210"/>
    </location>
</feature>
<evidence type="ECO:0000256" key="2">
    <source>
        <dbReference type="SAM" id="Phobius"/>
    </source>
</evidence>
<keyword evidence="2" id="KW-0812">Transmembrane</keyword>
<dbReference type="AlphaFoldDB" id="A0A0D7CTD6"/>
<evidence type="ECO:0000259" key="3">
    <source>
        <dbReference type="Pfam" id="PF13559"/>
    </source>
</evidence>
<dbReference type="RefSeq" id="WP_037792633.1">
    <property type="nucleotide sequence ID" value="NZ_JRKI01000008.1"/>
</dbReference>
<dbReference type="PATRIC" id="fig|1240678.4.peg.1076"/>
<feature type="region of interest" description="Disordered" evidence="1">
    <location>
        <begin position="20"/>
        <end position="48"/>
    </location>
</feature>
<keyword evidence="2" id="KW-1133">Transmembrane helix</keyword>
<evidence type="ECO:0000313" key="4">
    <source>
        <dbReference type="EMBL" id="KIZ18657.1"/>
    </source>
</evidence>
<reference evidence="4 5" key="1">
    <citation type="submission" date="2014-09" db="EMBL/GenBank/DDBJ databases">
        <title>Draft genome sequence of Streptomyces natalensis ATCC 27448, producer of the antifungal pimaricin.</title>
        <authorList>
            <person name="Mendes M.V."/>
            <person name="Beites T."/>
            <person name="Pires S."/>
            <person name="Santos C.L."/>
            <person name="Moradas-Ferreira P."/>
        </authorList>
    </citation>
    <scope>NUCLEOTIDE SEQUENCE [LARGE SCALE GENOMIC DNA]</scope>
    <source>
        <strain evidence="4 5">ATCC 27448</strain>
    </source>
</reference>
<protein>
    <submittedName>
        <fullName evidence="4">Membrane protein</fullName>
    </submittedName>
</protein>
<dbReference type="Proteomes" id="UP000032458">
    <property type="component" value="Unassembled WGS sequence"/>
</dbReference>
<keyword evidence="2" id="KW-0472">Membrane</keyword>
<proteinExistence type="predicted"/>
<dbReference type="InterPro" id="IPR025403">
    <property type="entry name" value="TgpA-like_C"/>
</dbReference>